<keyword evidence="8" id="KW-0862">Zinc</keyword>
<evidence type="ECO:0000313" key="16">
    <source>
        <dbReference type="EMBL" id="KAK8401238.1"/>
    </source>
</evidence>
<feature type="coiled-coil region" evidence="12">
    <location>
        <begin position="407"/>
        <end position="434"/>
    </location>
</feature>
<keyword evidence="10" id="KW-0539">Nucleus</keyword>
<dbReference type="GO" id="GO:0008270">
    <property type="term" value="F:zinc ion binding"/>
    <property type="evidence" value="ECO:0007669"/>
    <property type="project" value="UniProtKB-KW"/>
</dbReference>
<sequence>MGVPAFFRWLSRKYASVIIECHEERQYNTDDGKLIPQDTSKPNPNGIEFDNLYLDMNGIIHPCTHPEDRPAPKNEDEMMEAIFECIDRLFTIVRPRKLLYMAIDGVAPRAKMNQQRSRRFRASKEAVEKKAEVARIREEMLDKGFKVPPEKPKESHFDSNCITPGTPFMDRLSKCLHYYIHDRLNNDPGWREIKVILSDANVPGEGEHKIMDYIRKQRAQPDHDPDTQHVLCGADADLIMLGLATHEVNFTIIREEFKPNKPKPCDICGQLGHEMSECVGVADGGEGEPEKVFEETKYIFVRLNVLREYLERELDMPNLPFKYDFDRAIDDWVFMCFFVGNDFLPHLPSLEIRENAIDRLVRLYKDCCYKTGGWLTDSGKPNMKRVQMILQNLGKVEDEIFRDRQRRELEFRARDKAKKRNERMEKEAANRFKNETGQGALGVMKAGETSVAHGAKDAIMEQRYMNMNREGGGRGVKRPIDSVDDDDEEEIPDEVRLYEPGAKDRYYESKFGVNPNNVKFRKNVADEYARGLCWVLKYYYQGCVSWDWYFPYHYAPFASDFSNCANANTKFNLGTPFNPLEQLMGVFPAGSRSHVPEPWGELMLDPESLIIDFYPEDFKIDLNGKKFAWQGVALLPFVDEKRLKNALDEVYDQLTPEEIRRNKRGDDRLYISVKHSAFTSLSDLYQMGMDEENEVPISGKEFQGMQGVVLLAKDNVKAKGTLRSPVQGMDDVNDNHVVTVRYRNPKYAEDFIFPARKLSNATDPPRVLKPSDLKGEDSRNYRPSIGFNRNMPRAHLDSSGHRALGHLLPNLRGGGLYSHNVPLLKGARGGQGLLGASPGLLPTPPRPGGFMGSGLDDEGPLMGSGMTGQRPPLTPSSGAGGLLGSGPEMQGFPEDYGNAPGSVLGTLPYLTREGVEAF</sequence>
<accession>A0AAW0UPX6</accession>
<dbReference type="GO" id="GO:0006397">
    <property type="term" value="P:mRNA processing"/>
    <property type="evidence" value="ECO:0007669"/>
    <property type="project" value="UniProtKB-UniRule"/>
</dbReference>
<keyword evidence="9 11" id="KW-0269">Exonuclease</keyword>
<proteinExistence type="inferred from homology"/>
<keyword evidence="12" id="KW-0175">Coiled coil</keyword>
<evidence type="ECO:0000256" key="5">
    <source>
        <dbReference type="ARBA" id="ARBA00022723"/>
    </source>
</evidence>
<gene>
    <name evidence="16" type="ORF">O3P69_002775</name>
</gene>
<dbReference type="Pfam" id="PF17846">
    <property type="entry name" value="XRN_M"/>
    <property type="match status" value="1"/>
</dbReference>
<dbReference type="InterPro" id="IPR041412">
    <property type="entry name" value="Xrn1_helical"/>
</dbReference>
<keyword evidence="17" id="KW-1185">Reference proteome</keyword>
<dbReference type="GO" id="GO:0003723">
    <property type="term" value="F:RNA binding"/>
    <property type="evidence" value="ECO:0007669"/>
    <property type="project" value="TreeGrafter"/>
</dbReference>
<dbReference type="EMBL" id="JARAKH010000009">
    <property type="protein sequence ID" value="KAK8401238.1"/>
    <property type="molecule type" value="Genomic_DNA"/>
</dbReference>
<protein>
    <recommendedName>
        <fullName evidence="11">5'-3' exoribonuclease</fullName>
        <ecNumber evidence="11">3.1.13.-</ecNumber>
    </recommendedName>
</protein>
<evidence type="ECO:0000256" key="2">
    <source>
        <dbReference type="ARBA" id="ARBA00006994"/>
    </source>
</evidence>
<evidence type="ECO:0000256" key="6">
    <source>
        <dbReference type="ARBA" id="ARBA00022771"/>
    </source>
</evidence>
<dbReference type="InterPro" id="IPR027073">
    <property type="entry name" value="5_3_exoribonuclease"/>
</dbReference>
<dbReference type="GO" id="GO:0005634">
    <property type="term" value="C:nucleus"/>
    <property type="evidence" value="ECO:0007669"/>
    <property type="project" value="UniProtKB-SubCell"/>
</dbReference>
<dbReference type="CDD" id="cd18673">
    <property type="entry name" value="PIN_XRN1-2-like"/>
    <property type="match status" value="1"/>
</dbReference>
<reference evidence="16 17" key="1">
    <citation type="submission" date="2023-03" db="EMBL/GenBank/DDBJ databases">
        <title>High-quality genome of Scylla paramamosain provides insights in environmental adaptation.</title>
        <authorList>
            <person name="Zhang L."/>
        </authorList>
    </citation>
    <scope>NUCLEOTIDE SEQUENCE [LARGE SCALE GENOMIC DNA]</scope>
    <source>
        <strain evidence="16">LZ_2023a</strain>
        <tissue evidence="16">Muscle</tissue>
    </source>
</reference>
<evidence type="ECO:0000256" key="8">
    <source>
        <dbReference type="ARBA" id="ARBA00022833"/>
    </source>
</evidence>
<evidence type="ECO:0000256" key="4">
    <source>
        <dbReference type="ARBA" id="ARBA00022722"/>
    </source>
</evidence>
<dbReference type="Proteomes" id="UP001487740">
    <property type="component" value="Unassembled WGS sequence"/>
</dbReference>
<feature type="region of interest" description="Disordered" evidence="13">
    <location>
        <begin position="468"/>
        <end position="491"/>
    </location>
</feature>
<evidence type="ECO:0000313" key="17">
    <source>
        <dbReference type="Proteomes" id="UP001487740"/>
    </source>
</evidence>
<dbReference type="GO" id="GO:0000956">
    <property type="term" value="P:nuclear-transcribed mRNA catabolic process"/>
    <property type="evidence" value="ECO:0007669"/>
    <property type="project" value="TreeGrafter"/>
</dbReference>
<evidence type="ECO:0000256" key="3">
    <source>
        <dbReference type="ARBA" id="ARBA00022664"/>
    </source>
</evidence>
<evidence type="ECO:0000256" key="1">
    <source>
        <dbReference type="ARBA" id="ARBA00004123"/>
    </source>
</evidence>
<evidence type="ECO:0000256" key="7">
    <source>
        <dbReference type="ARBA" id="ARBA00022801"/>
    </source>
</evidence>
<keyword evidence="6" id="KW-0863">Zinc-finger</keyword>
<dbReference type="Gene3D" id="1.25.40.1050">
    <property type="match status" value="1"/>
</dbReference>
<dbReference type="Pfam" id="PF03159">
    <property type="entry name" value="XRN_N"/>
    <property type="match status" value="1"/>
</dbReference>
<comment type="similarity">
    <text evidence="2 11">Belongs to the 5'-3' exonuclease family. XRN2/RAT1 subfamily.</text>
</comment>
<evidence type="ECO:0000256" key="11">
    <source>
        <dbReference type="PIRNR" id="PIRNR037239"/>
    </source>
</evidence>
<name>A0AAW0UPX6_SCYPA</name>
<dbReference type="FunFam" id="1.25.40.1050:FF:000002">
    <property type="entry name" value="5'-3' exoribonuclease"/>
    <property type="match status" value="1"/>
</dbReference>
<dbReference type="InterPro" id="IPR017151">
    <property type="entry name" value="Xrn2/3/4"/>
</dbReference>
<evidence type="ECO:0000256" key="10">
    <source>
        <dbReference type="ARBA" id="ARBA00023242"/>
    </source>
</evidence>
<evidence type="ECO:0000256" key="12">
    <source>
        <dbReference type="SAM" id="Coils"/>
    </source>
</evidence>
<comment type="subcellular location">
    <subcellularLocation>
        <location evidence="1">Nucleus</location>
    </subcellularLocation>
</comment>
<keyword evidence="5" id="KW-0479">Metal-binding</keyword>
<dbReference type="AlphaFoldDB" id="A0AAW0UPX6"/>
<feature type="region of interest" description="Disordered" evidence="13">
    <location>
        <begin position="763"/>
        <end position="790"/>
    </location>
</feature>
<dbReference type="InterPro" id="IPR004859">
    <property type="entry name" value="Xrn1_N"/>
</dbReference>
<feature type="domain" description="Xrn1 N-terminal" evidence="14">
    <location>
        <begin position="1"/>
        <end position="256"/>
    </location>
</feature>
<evidence type="ECO:0000256" key="9">
    <source>
        <dbReference type="ARBA" id="ARBA00022839"/>
    </source>
</evidence>
<evidence type="ECO:0000259" key="15">
    <source>
        <dbReference type="Pfam" id="PF17846"/>
    </source>
</evidence>
<comment type="function">
    <text evidence="11">Possesses 5'-&gt;3' exoribonuclease activity. May promote termination of transcription by RNA polymerase II.</text>
</comment>
<organism evidence="16 17">
    <name type="scientific">Scylla paramamosain</name>
    <name type="common">Mud crab</name>
    <dbReference type="NCBI Taxonomy" id="85552"/>
    <lineage>
        <taxon>Eukaryota</taxon>
        <taxon>Metazoa</taxon>
        <taxon>Ecdysozoa</taxon>
        <taxon>Arthropoda</taxon>
        <taxon>Crustacea</taxon>
        <taxon>Multicrustacea</taxon>
        <taxon>Malacostraca</taxon>
        <taxon>Eumalacostraca</taxon>
        <taxon>Eucarida</taxon>
        <taxon>Decapoda</taxon>
        <taxon>Pleocyemata</taxon>
        <taxon>Brachyura</taxon>
        <taxon>Eubrachyura</taxon>
        <taxon>Portunoidea</taxon>
        <taxon>Portunidae</taxon>
        <taxon>Portuninae</taxon>
        <taxon>Scylla</taxon>
    </lineage>
</organism>
<evidence type="ECO:0000259" key="14">
    <source>
        <dbReference type="Pfam" id="PF03159"/>
    </source>
</evidence>
<dbReference type="EC" id="3.1.13.-" evidence="11"/>
<feature type="domain" description="Xrn1 helical" evidence="15">
    <location>
        <begin position="322"/>
        <end position="773"/>
    </location>
</feature>
<dbReference type="Gene3D" id="3.40.50.12390">
    <property type="match status" value="2"/>
</dbReference>
<dbReference type="FunFam" id="3.40.50.12390:FF:000003">
    <property type="entry name" value="5'-3' exoribonuclease"/>
    <property type="match status" value="1"/>
</dbReference>
<dbReference type="PANTHER" id="PTHR12341:SF41">
    <property type="entry name" value="5'-3' EXORIBONUCLEASE 2"/>
    <property type="match status" value="1"/>
</dbReference>
<dbReference type="PIRSF" id="PIRSF037239">
    <property type="entry name" value="Exonuclease_Xrn2"/>
    <property type="match status" value="1"/>
</dbReference>
<comment type="caution">
    <text evidence="16">The sequence shown here is derived from an EMBL/GenBank/DDBJ whole genome shotgun (WGS) entry which is preliminary data.</text>
</comment>
<keyword evidence="7 11" id="KW-0378">Hydrolase</keyword>
<keyword evidence="3 11" id="KW-0507">mRNA processing</keyword>
<evidence type="ECO:0000256" key="13">
    <source>
        <dbReference type="SAM" id="MobiDB-lite"/>
    </source>
</evidence>
<dbReference type="PANTHER" id="PTHR12341">
    <property type="entry name" value="5'-&gt;3' EXORIBONUCLEASE"/>
    <property type="match status" value="1"/>
</dbReference>
<feature type="compositionally biased region" description="Basic and acidic residues" evidence="13">
    <location>
        <begin position="769"/>
        <end position="780"/>
    </location>
</feature>
<dbReference type="GO" id="GO:0004534">
    <property type="term" value="F:5'-3' RNA exonuclease activity"/>
    <property type="evidence" value="ECO:0007669"/>
    <property type="project" value="UniProtKB-UniRule"/>
</dbReference>
<dbReference type="FunFam" id="3.40.50.12390:FF:000001">
    <property type="entry name" value="5'-3' exoribonuclease"/>
    <property type="match status" value="1"/>
</dbReference>
<keyword evidence="4 11" id="KW-0540">Nuclease</keyword>
<feature type="region of interest" description="Disordered" evidence="13">
    <location>
        <begin position="858"/>
        <end position="879"/>
    </location>
</feature>
<feature type="compositionally biased region" description="Acidic residues" evidence="13">
    <location>
        <begin position="482"/>
        <end position="491"/>
    </location>
</feature>